<gene>
    <name evidence="1" type="ORF">U9M48_032496</name>
</gene>
<protein>
    <submittedName>
        <fullName evidence="1">Uncharacterized protein</fullName>
    </submittedName>
</protein>
<proteinExistence type="predicted"/>
<dbReference type="AlphaFoldDB" id="A0AAQ3U7E3"/>
<reference evidence="1 2" key="1">
    <citation type="submission" date="2024-02" db="EMBL/GenBank/DDBJ databases">
        <title>High-quality chromosome-scale genome assembly of Pensacola bahiagrass (Paspalum notatum Flugge var. saurae).</title>
        <authorList>
            <person name="Vega J.M."/>
            <person name="Podio M."/>
            <person name="Orjuela J."/>
            <person name="Siena L.A."/>
            <person name="Pessino S.C."/>
            <person name="Combes M.C."/>
            <person name="Mariac C."/>
            <person name="Albertini E."/>
            <person name="Pupilli F."/>
            <person name="Ortiz J.P.A."/>
            <person name="Leblanc O."/>
        </authorList>
    </citation>
    <scope>NUCLEOTIDE SEQUENCE [LARGE SCALE GENOMIC DNA]</scope>
    <source>
        <strain evidence="1">R1</strain>
        <tissue evidence="1">Leaf</tissue>
    </source>
</reference>
<evidence type="ECO:0000313" key="2">
    <source>
        <dbReference type="Proteomes" id="UP001341281"/>
    </source>
</evidence>
<sequence>MEEAGDTGAEKCSVIRCDGLPQMELHVLPRSVRCVVGSCIVHQEGRALEDEETNDGRGSSAALVSILAAEQSAQHLEISWLPPKSGQQDAGPFPSVSEPAFMDGLTLCTGRAQADRLGSEYLEPLDLLPVVEGAGEAQREAAGGHGERLEPPQRLQRRLPRPALGVRLVRPEPEQPAEAAAAAVLAAAARLLQGAQLGDDVLDGAVEPCAPALLDDVAGPELGRPLEVLDDEQDLLLPLAGLGDEAPQVAEPPLRLLPRDVPERRHAEADDLRAPQRGVLRQLASLDPVHGRVRRGLGRARALRDDHDPPLAPGRQAVQDGGDVLVARLVVEWEWQLLAGGFGFLMVMGWACCGGGGRAARVRVLAAGTGSGRRGAAHGLLHVGLDLGAGEAGLAHHAADAGVVEDGDDELLQLDLDGQHRLLLALHGAAPLVRLRALERRDERVGQGRRWPWWPWPPSSGDEATAAEAGRRLSATLKQSSSALHCSGWEWERRHAARRSPAGAASIALATCSGVTCAFPRRRARLTACFTTAAASAVSDCCTVHPTPALIDRSRATTDL</sequence>
<keyword evidence="2" id="KW-1185">Reference proteome</keyword>
<dbReference type="Proteomes" id="UP001341281">
    <property type="component" value="Chromosome 07"/>
</dbReference>
<evidence type="ECO:0000313" key="1">
    <source>
        <dbReference type="EMBL" id="WVZ85584.1"/>
    </source>
</evidence>
<accession>A0AAQ3U7E3</accession>
<organism evidence="1 2">
    <name type="scientific">Paspalum notatum var. saurae</name>
    <dbReference type="NCBI Taxonomy" id="547442"/>
    <lineage>
        <taxon>Eukaryota</taxon>
        <taxon>Viridiplantae</taxon>
        <taxon>Streptophyta</taxon>
        <taxon>Embryophyta</taxon>
        <taxon>Tracheophyta</taxon>
        <taxon>Spermatophyta</taxon>
        <taxon>Magnoliopsida</taxon>
        <taxon>Liliopsida</taxon>
        <taxon>Poales</taxon>
        <taxon>Poaceae</taxon>
        <taxon>PACMAD clade</taxon>
        <taxon>Panicoideae</taxon>
        <taxon>Andropogonodae</taxon>
        <taxon>Paspaleae</taxon>
        <taxon>Paspalinae</taxon>
        <taxon>Paspalum</taxon>
    </lineage>
</organism>
<dbReference type="EMBL" id="CP144751">
    <property type="protein sequence ID" value="WVZ85584.1"/>
    <property type="molecule type" value="Genomic_DNA"/>
</dbReference>
<name>A0AAQ3U7E3_PASNO</name>